<comment type="cofactor">
    <cofactor evidence="1">
        <name>FAD</name>
        <dbReference type="ChEBI" id="CHEBI:57692"/>
    </cofactor>
</comment>
<dbReference type="Gene3D" id="3.40.50.360">
    <property type="match status" value="1"/>
</dbReference>
<reference evidence="6 7" key="1">
    <citation type="submission" date="2011-11" db="EMBL/GenBank/DDBJ databases">
        <authorList>
            <person name="Weinstock G."/>
            <person name="Sodergren E."/>
            <person name="Clifton S."/>
            <person name="Fulton L."/>
            <person name="Fulton B."/>
            <person name="Courtney L."/>
            <person name="Fronick C."/>
            <person name="Harrison M."/>
            <person name="Strong C."/>
            <person name="Farmer C."/>
            <person name="Delahaunty K."/>
            <person name="Markovic C."/>
            <person name="Hall O."/>
            <person name="Minx P."/>
            <person name="Tomlinson C."/>
            <person name="Mitreva M."/>
            <person name="Hou S."/>
            <person name="Chen J."/>
            <person name="Wollam A."/>
            <person name="Pepin K.H."/>
            <person name="Johnson M."/>
            <person name="Bhonagiri V."/>
            <person name="Zhang X."/>
            <person name="Suruliraj S."/>
            <person name="Warren W."/>
            <person name="Chinwalla A."/>
            <person name="Mardis E.R."/>
            <person name="Wilson R.K."/>
        </authorList>
    </citation>
    <scope>NUCLEOTIDE SEQUENCE [LARGE SCALE GENOMIC DNA]</scope>
    <source>
        <strain evidence="6 7">YIT 11816</strain>
    </source>
</reference>
<feature type="domain" description="Flavodoxin-like fold" evidence="5">
    <location>
        <begin position="45"/>
        <end position="188"/>
    </location>
</feature>
<dbReference type="EMBL" id="AFBQ01000373">
    <property type="protein sequence ID" value="EHY30211.1"/>
    <property type="molecule type" value="Genomic_DNA"/>
</dbReference>
<dbReference type="Pfam" id="PF02525">
    <property type="entry name" value="Flavodoxin_2"/>
    <property type="match status" value="1"/>
</dbReference>
<name>H3KI45_9BURK</name>
<dbReference type="PANTHER" id="PTHR46305">
    <property type="match status" value="1"/>
</dbReference>
<dbReference type="InterPro" id="IPR052397">
    <property type="entry name" value="NADPH-QR_MdaB"/>
</dbReference>
<evidence type="ECO:0000256" key="4">
    <source>
        <dbReference type="ARBA" id="ARBA00037981"/>
    </source>
</evidence>
<comment type="similarity">
    <text evidence="4">Belongs to the oxidoreductase MdaB family.</text>
</comment>
<dbReference type="PATRIC" id="fig|762967.3.peg.1931"/>
<sequence>MTRHAFFIDAGCALGHSGGTLNHAFVEKGRKTLEALGWTTDATQIENGWDVEAEVEKILKADLVVIQTPGWWMSTPWQLKKYEDEVFVSPRLCGGDGRSRSDASKKYGSGGFLTDKHYMLSSTWNAPLEAFTEPDQFFGGVGIDGVFLPLHRTMAFLGLKPTQSFMANDVHKNPTIEADMTRFVAHIRNVAAAIG</sequence>
<dbReference type="STRING" id="762967.HMPREF9440_02447"/>
<keyword evidence="3" id="KW-0274">FAD</keyword>
<comment type="caution">
    <text evidence="6">The sequence shown here is derived from an EMBL/GenBank/DDBJ whole genome shotgun (WGS) entry which is preliminary data.</text>
</comment>
<organism evidence="6 7">
    <name type="scientific">Sutterella parvirubra YIT 11816</name>
    <dbReference type="NCBI Taxonomy" id="762967"/>
    <lineage>
        <taxon>Bacteria</taxon>
        <taxon>Pseudomonadati</taxon>
        <taxon>Pseudomonadota</taxon>
        <taxon>Betaproteobacteria</taxon>
        <taxon>Burkholderiales</taxon>
        <taxon>Sutterellaceae</taxon>
        <taxon>Sutterella</taxon>
    </lineage>
</organism>
<evidence type="ECO:0000313" key="6">
    <source>
        <dbReference type="EMBL" id="EHY30211.1"/>
    </source>
</evidence>
<dbReference type="OrthoDB" id="9798454at2"/>
<evidence type="ECO:0000313" key="7">
    <source>
        <dbReference type="Proteomes" id="UP000004956"/>
    </source>
</evidence>
<dbReference type="InterPro" id="IPR029039">
    <property type="entry name" value="Flavoprotein-like_sf"/>
</dbReference>
<evidence type="ECO:0000256" key="1">
    <source>
        <dbReference type="ARBA" id="ARBA00001974"/>
    </source>
</evidence>
<dbReference type="Proteomes" id="UP000004956">
    <property type="component" value="Unassembled WGS sequence"/>
</dbReference>
<proteinExistence type="inferred from homology"/>
<keyword evidence="2" id="KW-0285">Flavoprotein</keyword>
<evidence type="ECO:0000259" key="5">
    <source>
        <dbReference type="Pfam" id="PF02525"/>
    </source>
</evidence>
<keyword evidence="7" id="KW-1185">Reference proteome</keyword>
<dbReference type="PANTHER" id="PTHR46305:SF3">
    <property type="entry name" value="NADPH:QUINONE OXIDOREDUCTASE MDAB"/>
    <property type="match status" value="1"/>
</dbReference>
<gene>
    <name evidence="6" type="ORF">HMPREF9440_02447</name>
</gene>
<evidence type="ECO:0000256" key="2">
    <source>
        <dbReference type="ARBA" id="ARBA00022630"/>
    </source>
</evidence>
<dbReference type="SUPFAM" id="SSF52218">
    <property type="entry name" value="Flavoproteins"/>
    <property type="match status" value="1"/>
</dbReference>
<dbReference type="InterPro" id="IPR003680">
    <property type="entry name" value="Flavodoxin_fold"/>
</dbReference>
<accession>H3KI45</accession>
<dbReference type="HOGENOM" id="CLU_083846_0_0_4"/>
<dbReference type="AlphaFoldDB" id="H3KI45"/>
<protein>
    <submittedName>
        <fullName evidence="6">Flavodoxin-like protein</fullName>
    </submittedName>
</protein>
<dbReference type="RefSeq" id="WP_008543867.1">
    <property type="nucleotide sequence ID" value="NZ_JH605019.1"/>
</dbReference>
<evidence type="ECO:0000256" key="3">
    <source>
        <dbReference type="ARBA" id="ARBA00022827"/>
    </source>
</evidence>